<sequence>MRFPLLTSLLALSVGLPVWGQDASESSNPVPDESWLSFPGQEAPPPPVEAMPVPPLPPRREAPTQEVEPPRLDVRRVEVERVQGPNRVSLHGAVPLARGQLAASLLVGFPLASAHVSFGVLPRLDVGGVVNSLYGIMNEVNARVRFTVLEGEVAQLALGMEGGHAFFLKPQSREVHGGRYFTGRRDWNLMPGLAGSAWLWGKSRSRVFLDLRYLLSIDTDPFLRTPLGGVPDDVQTSGNVLFRTGLEVPFSESSSYVIMLGGNIHGRPEDADFMPTISFGVVAGM</sequence>
<reference evidence="3 4" key="1">
    <citation type="submission" date="2022-11" db="EMBL/GenBank/DDBJ databases">
        <title>Minimal conservation of predation-associated metabolite biosynthetic gene clusters underscores biosynthetic potential of Myxococcota including descriptions for ten novel species: Archangium lansinium sp. nov., Myxococcus landrumus sp. nov., Nannocystis bai.</title>
        <authorList>
            <person name="Ahearne A."/>
            <person name="Stevens C."/>
            <person name="Dowd S."/>
        </authorList>
    </citation>
    <scope>NUCLEOTIDE SEQUENCE [LARGE SCALE GENOMIC DNA]</scope>
    <source>
        <strain evidence="3 4">NCWAL01</strain>
    </source>
</reference>
<evidence type="ECO:0000313" key="3">
    <source>
        <dbReference type="EMBL" id="MDC0713875.1"/>
    </source>
</evidence>
<keyword evidence="4" id="KW-1185">Reference proteome</keyword>
<evidence type="ECO:0000256" key="2">
    <source>
        <dbReference type="SAM" id="SignalP"/>
    </source>
</evidence>
<protein>
    <recommendedName>
        <fullName evidence="5">Outer membrane protein beta-barrel domain-containing protein</fullName>
    </recommendedName>
</protein>
<feature type="compositionally biased region" description="Pro residues" evidence="1">
    <location>
        <begin position="42"/>
        <end position="57"/>
    </location>
</feature>
<dbReference type="Proteomes" id="UP001221838">
    <property type="component" value="Unassembled WGS sequence"/>
</dbReference>
<feature type="chain" id="PRO_5045682512" description="Outer membrane protein beta-barrel domain-containing protein" evidence="2">
    <location>
        <begin position="21"/>
        <end position="285"/>
    </location>
</feature>
<proteinExistence type="predicted"/>
<gene>
    <name evidence="3" type="ORF">POL68_35750</name>
</gene>
<feature type="region of interest" description="Disordered" evidence="1">
    <location>
        <begin position="21"/>
        <end position="68"/>
    </location>
</feature>
<dbReference type="EMBL" id="JAQNDM010000002">
    <property type="protein sequence ID" value="MDC0713875.1"/>
    <property type="molecule type" value="Genomic_DNA"/>
</dbReference>
<organism evidence="3 4">
    <name type="scientific">Stigmatella ashevillensis</name>
    <dbReference type="NCBI Taxonomy" id="2995309"/>
    <lineage>
        <taxon>Bacteria</taxon>
        <taxon>Pseudomonadati</taxon>
        <taxon>Myxococcota</taxon>
        <taxon>Myxococcia</taxon>
        <taxon>Myxococcales</taxon>
        <taxon>Cystobacterineae</taxon>
        <taxon>Archangiaceae</taxon>
        <taxon>Stigmatella</taxon>
    </lineage>
</organism>
<name>A0ABT5DJP2_9BACT</name>
<evidence type="ECO:0008006" key="5">
    <source>
        <dbReference type="Google" id="ProtNLM"/>
    </source>
</evidence>
<comment type="caution">
    <text evidence="3">The sequence shown here is derived from an EMBL/GenBank/DDBJ whole genome shotgun (WGS) entry which is preliminary data.</text>
</comment>
<evidence type="ECO:0000256" key="1">
    <source>
        <dbReference type="SAM" id="MobiDB-lite"/>
    </source>
</evidence>
<feature type="signal peptide" evidence="2">
    <location>
        <begin position="1"/>
        <end position="20"/>
    </location>
</feature>
<keyword evidence="2" id="KW-0732">Signal</keyword>
<evidence type="ECO:0000313" key="4">
    <source>
        <dbReference type="Proteomes" id="UP001221838"/>
    </source>
</evidence>
<feature type="compositionally biased region" description="Basic and acidic residues" evidence="1">
    <location>
        <begin position="58"/>
        <end position="68"/>
    </location>
</feature>
<dbReference type="RefSeq" id="WP_272144319.1">
    <property type="nucleotide sequence ID" value="NZ_JAQNDM010000002.1"/>
</dbReference>
<accession>A0ABT5DJP2</accession>